<organism evidence="2 3">
    <name type="scientific">Nocardia tengchongensis</name>
    <dbReference type="NCBI Taxonomy" id="2055889"/>
    <lineage>
        <taxon>Bacteria</taxon>
        <taxon>Bacillati</taxon>
        <taxon>Actinomycetota</taxon>
        <taxon>Actinomycetes</taxon>
        <taxon>Mycobacteriales</taxon>
        <taxon>Nocardiaceae</taxon>
        <taxon>Nocardia</taxon>
    </lineage>
</organism>
<evidence type="ECO:0000313" key="2">
    <source>
        <dbReference type="EMBL" id="QVI24281.1"/>
    </source>
</evidence>
<reference evidence="2 3" key="1">
    <citation type="submission" date="2021-04" db="EMBL/GenBank/DDBJ databases">
        <title>Nocardia tengchongensis.</title>
        <authorList>
            <person name="Zhuang k."/>
            <person name="Ran Y."/>
            <person name="Li W."/>
        </authorList>
    </citation>
    <scope>NUCLEOTIDE SEQUENCE [LARGE SCALE GENOMIC DNA]</scope>
    <source>
        <strain evidence="2 3">CFH S0057</strain>
    </source>
</reference>
<dbReference type="Proteomes" id="UP000683310">
    <property type="component" value="Chromosome"/>
</dbReference>
<protein>
    <submittedName>
        <fullName evidence="2">Uncharacterized protein</fullName>
    </submittedName>
</protein>
<evidence type="ECO:0000256" key="1">
    <source>
        <dbReference type="SAM" id="MobiDB-lite"/>
    </source>
</evidence>
<dbReference type="EMBL" id="CP074371">
    <property type="protein sequence ID" value="QVI24281.1"/>
    <property type="molecule type" value="Genomic_DNA"/>
</dbReference>
<proteinExistence type="predicted"/>
<accession>A0ABX8CWJ0</accession>
<sequence>MRLDSITNRGDYFSAHYLAEVLPKDLKKKDGLLAAWTEREKQHRQERTAGTDSDAETPEKSARVTPRQGLRALRKSYFADRPFFADLDARRRDGEPLTGRELVEQRKKLHELHGEMLRAFGFDAQQRELPVLTARGEDPVAVAYADDQLIAIECGWAVDVDAALDDDQAGRLLAPVAVGLREEITSGAKLAKWLFANKQQLRYVLILAGGVVILADRATWGEGRYLGVSLDIALGRNDIDELSVIAALFGADSLLPPAEGGSEPLAELLKNSRNHAVGVSKELRDGLKESVELIANEVLDRIREQGARPEDIMEPAALAKELGRESLRYLYRILFLLYAEARPELGILPTDDQDYSRGYSLARLGDLVVRDLSGEESRLHLYESLNLLFKLVNKGHRPRTVEELAAKRAAEEELAKTGKLSADNTFLEDEGLRFEPMRSDLFEPAAIGLIRSDLVIDDEEGRTIDTRLRNACLYQVLRKLMLAKGRRRERGGFISYAQLGINQLGAVYEGLMSYTGFIATEDLYEVAKNGDPKDGSWMIPKSKESEYPDDVFVRRVDDDGTKSDEKVRYLTGSFVYRLAGRDRETSASYYTPNR</sequence>
<name>A0ABX8CWJ0_9NOCA</name>
<gene>
    <name evidence="2" type="ORF">KHQ06_16830</name>
</gene>
<keyword evidence="3" id="KW-1185">Reference proteome</keyword>
<evidence type="ECO:0000313" key="3">
    <source>
        <dbReference type="Proteomes" id="UP000683310"/>
    </source>
</evidence>
<feature type="compositionally biased region" description="Basic and acidic residues" evidence="1">
    <location>
        <begin position="38"/>
        <end position="49"/>
    </location>
</feature>
<feature type="region of interest" description="Disordered" evidence="1">
    <location>
        <begin position="38"/>
        <end position="66"/>
    </location>
</feature>